<proteinExistence type="inferred from homology"/>
<evidence type="ECO:0000256" key="4">
    <source>
        <dbReference type="PIRNR" id="PIRNR002756"/>
    </source>
</evidence>
<protein>
    <recommendedName>
        <fullName evidence="4">Phosphate-binding protein</fullName>
    </recommendedName>
</protein>
<dbReference type="Gene3D" id="3.40.190.10">
    <property type="entry name" value="Periplasmic binding protein-like II"/>
    <property type="match status" value="2"/>
</dbReference>
<dbReference type="PROSITE" id="PS51257">
    <property type="entry name" value="PROKAR_LIPOPROTEIN"/>
    <property type="match status" value="1"/>
</dbReference>
<dbReference type="Proteomes" id="UP000477543">
    <property type="component" value="Unassembled WGS sequence"/>
</dbReference>
<evidence type="ECO:0000256" key="6">
    <source>
        <dbReference type="SAM" id="SignalP"/>
    </source>
</evidence>
<dbReference type="GO" id="GO:0042301">
    <property type="term" value="F:phosphate ion binding"/>
    <property type="evidence" value="ECO:0007669"/>
    <property type="project" value="InterPro"/>
</dbReference>
<dbReference type="GO" id="GO:0043190">
    <property type="term" value="C:ATP-binding cassette (ABC) transporter complex"/>
    <property type="evidence" value="ECO:0007669"/>
    <property type="project" value="InterPro"/>
</dbReference>
<feature type="binding site" evidence="5">
    <location>
        <begin position="62"/>
        <end position="64"/>
    </location>
    <ligand>
        <name>phosphate</name>
        <dbReference type="ChEBI" id="CHEBI:43474"/>
    </ligand>
</feature>
<dbReference type="InterPro" id="IPR050962">
    <property type="entry name" value="Phosphate-bind_PstS"/>
</dbReference>
<keyword evidence="3 4" id="KW-0592">Phosphate transport</keyword>
<feature type="signal peptide" evidence="6">
    <location>
        <begin position="1"/>
        <end position="19"/>
    </location>
</feature>
<evidence type="ECO:0000259" key="7">
    <source>
        <dbReference type="Pfam" id="PF12849"/>
    </source>
</evidence>
<feature type="domain" description="PBP" evidence="7">
    <location>
        <begin position="49"/>
        <end position="347"/>
    </location>
</feature>
<evidence type="ECO:0000256" key="2">
    <source>
        <dbReference type="ARBA" id="ARBA00022448"/>
    </source>
</evidence>
<dbReference type="GO" id="GO:0035435">
    <property type="term" value="P:phosphate ion transmembrane transport"/>
    <property type="evidence" value="ECO:0007669"/>
    <property type="project" value="InterPro"/>
</dbReference>
<dbReference type="SUPFAM" id="SSF53850">
    <property type="entry name" value="Periplasmic binding protein-like II"/>
    <property type="match status" value="1"/>
</dbReference>
<evidence type="ECO:0000313" key="9">
    <source>
        <dbReference type="Proteomes" id="UP000477543"/>
    </source>
</evidence>
<dbReference type="AlphaFoldDB" id="A0A6L9G3K1"/>
<accession>A0A6L9G3K1</accession>
<keyword evidence="2 4" id="KW-0813">Transport</keyword>
<dbReference type="PIRSF" id="PIRSF002756">
    <property type="entry name" value="PstS"/>
    <property type="match status" value="1"/>
</dbReference>
<comment type="caution">
    <text evidence="8">The sequence shown here is derived from an EMBL/GenBank/DDBJ whole genome shotgun (WGS) entry which is preliminary data.</text>
</comment>
<comment type="similarity">
    <text evidence="1 4">Belongs to the PstS family.</text>
</comment>
<name>A0A6L9G3K1_9MICC</name>
<dbReference type="CDD" id="cd13565">
    <property type="entry name" value="PBP2_PstS"/>
    <property type="match status" value="1"/>
</dbReference>
<dbReference type="InterPro" id="IPR005673">
    <property type="entry name" value="ABC_phos-bd_PstS"/>
</dbReference>
<dbReference type="NCBIfam" id="TIGR00975">
    <property type="entry name" value="3a0107s03"/>
    <property type="match status" value="1"/>
</dbReference>
<dbReference type="PANTHER" id="PTHR42996">
    <property type="entry name" value="PHOSPHATE-BINDING PROTEIN PSTS"/>
    <property type="match status" value="1"/>
</dbReference>
<feature type="binding site" evidence="5">
    <location>
        <position position="110"/>
    </location>
    <ligand>
        <name>phosphate</name>
        <dbReference type="ChEBI" id="CHEBI:43474"/>
    </ligand>
</feature>
<dbReference type="PANTHER" id="PTHR42996:SF1">
    <property type="entry name" value="PHOSPHATE-BINDING PROTEIN PSTS"/>
    <property type="match status" value="1"/>
</dbReference>
<dbReference type="InterPro" id="IPR024370">
    <property type="entry name" value="PBP_domain"/>
</dbReference>
<dbReference type="Pfam" id="PF12849">
    <property type="entry name" value="PBP_like_2"/>
    <property type="match status" value="1"/>
</dbReference>
<feature type="chain" id="PRO_5026696468" description="Phosphate-binding protein" evidence="6">
    <location>
        <begin position="20"/>
        <end position="382"/>
    </location>
</feature>
<dbReference type="RefSeq" id="WP_161447981.1">
    <property type="nucleotide sequence ID" value="NZ_WYDN01000003.1"/>
</dbReference>
<evidence type="ECO:0000256" key="5">
    <source>
        <dbReference type="PIRSR" id="PIRSR002756-1"/>
    </source>
</evidence>
<feature type="binding site" evidence="5">
    <location>
        <position position="92"/>
    </location>
    <ligand>
        <name>phosphate</name>
        <dbReference type="ChEBI" id="CHEBI:43474"/>
    </ligand>
</feature>
<evidence type="ECO:0000256" key="3">
    <source>
        <dbReference type="ARBA" id="ARBA00022592"/>
    </source>
</evidence>
<reference evidence="8 9" key="1">
    <citation type="submission" date="2020-01" db="EMBL/GenBank/DDBJ databases">
        <title>Glutamicibacter soli M275.</title>
        <authorList>
            <person name="Meng X."/>
        </authorList>
    </citation>
    <scope>NUCLEOTIDE SEQUENCE [LARGE SCALE GENOMIC DNA]</scope>
    <source>
        <strain evidence="8 9">M275</strain>
    </source>
</reference>
<organism evidence="8 9">
    <name type="scientific">Glutamicibacter soli</name>
    <dbReference type="NCBI Taxonomy" id="453836"/>
    <lineage>
        <taxon>Bacteria</taxon>
        <taxon>Bacillati</taxon>
        <taxon>Actinomycetota</taxon>
        <taxon>Actinomycetes</taxon>
        <taxon>Micrococcales</taxon>
        <taxon>Micrococcaceae</taxon>
        <taxon>Glutamicibacter</taxon>
    </lineage>
</organism>
<gene>
    <name evidence="8" type="primary">pstS</name>
    <name evidence="8" type="ORF">GT020_05665</name>
</gene>
<keyword evidence="6" id="KW-0732">Signal</keyword>
<evidence type="ECO:0000313" key="8">
    <source>
        <dbReference type="EMBL" id="NAZ15557.1"/>
    </source>
</evidence>
<feature type="binding site" evidence="5">
    <location>
        <begin position="198"/>
        <end position="200"/>
    </location>
    <ligand>
        <name>phosphate</name>
        <dbReference type="ChEBI" id="CHEBI:43474"/>
    </ligand>
</feature>
<dbReference type="EMBL" id="WYDN01000003">
    <property type="protein sequence ID" value="NAZ15557.1"/>
    <property type="molecule type" value="Genomic_DNA"/>
</dbReference>
<evidence type="ECO:0000256" key="1">
    <source>
        <dbReference type="ARBA" id="ARBA00008725"/>
    </source>
</evidence>
<sequence>MRPAQPPRNFFLRSPHALAAFSLASIMLLAGCGSDYPLGEAQKKAAEANTSNLRGTLTGGGSTAQNAAMNAWTTGFSVLHPKVQVQYASVGSGAGREGLLAAATEFAGSDAFLKDEEVQRSQQTCGPGGAINIPAYISPIAVTFNIPGVSELNLDADTIARIFNRDIRSWQDPAIAALNPGVELPDIPMTVVARSDDSGTTENFTEYLHSAAPKAWRYEPDGSWPNDISLEKAQGNAGVVTTVSRTPGTIAYADDSLVDQSLGKAKLRVGDEFVEVSGEAAALAVAESERVEGRGAHDIALELDRNTTAPGAYPLVLVSYLLFCSSYSDAQTVDLVKTFGHYVVSEEGQKIAADSAKSAPMPERLAKDASDAIDSITVRPVN</sequence>